<dbReference type="HOGENOM" id="CLU_1453178_0_0_0"/>
<feature type="region of interest" description="Disordered" evidence="1">
    <location>
        <begin position="38"/>
        <end position="62"/>
    </location>
</feature>
<feature type="compositionally biased region" description="Low complexity" evidence="1">
    <location>
        <begin position="38"/>
        <end position="61"/>
    </location>
</feature>
<keyword evidence="2" id="KW-0812">Transmembrane</keyword>
<evidence type="ECO:0000256" key="2">
    <source>
        <dbReference type="SAM" id="Phobius"/>
    </source>
</evidence>
<feature type="transmembrane region" description="Helical" evidence="2">
    <location>
        <begin position="88"/>
        <end position="107"/>
    </location>
</feature>
<feature type="transmembrane region" description="Helical" evidence="2">
    <location>
        <begin position="154"/>
        <end position="176"/>
    </location>
</feature>
<proteinExistence type="predicted"/>
<accession>D2R3F8</accession>
<evidence type="ECO:0000313" key="4">
    <source>
        <dbReference type="Proteomes" id="UP000001887"/>
    </source>
</evidence>
<feature type="region of interest" description="Disordered" evidence="1">
    <location>
        <begin position="1"/>
        <end position="25"/>
    </location>
</feature>
<sequence length="186" mass="19643">MSNPYLKPDDPRFQPKSPHDAAGNNLFADNEIVSAQLADGSAPSTAGSSTSSGNSTPDNSNLFAASPAGSSLPFQPTYIAVGKPRIRMLVVLVGIGIFTGVIAPTLYFNGNNIGWGTMILGLPTTVTAIFIGYSDLRAMQLGAMHNDRIGIVRLIFYFAVAFTIIIALEIAGLIFAGMQFAPFLDV</sequence>
<organism evidence="3 4">
    <name type="scientific">Pirellula staleyi (strain ATCC 27377 / DSM 6068 / ICPB 4128)</name>
    <name type="common">Pirella staleyi</name>
    <dbReference type="NCBI Taxonomy" id="530564"/>
    <lineage>
        <taxon>Bacteria</taxon>
        <taxon>Pseudomonadati</taxon>
        <taxon>Planctomycetota</taxon>
        <taxon>Planctomycetia</taxon>
        <taxon>Pirellulales</taxon>
        <taxon>Pirellulaceae</taxon>
        <taxon>Pirellula</taxon>
    </lineage>
</organism>
<reference evidence="3 4" key="1">
    <citation type="journal article" date="2009" name="Stand. Genomic Sci.">
        <title>Complete genome sequence of Pirellula staleyi type strain (ATCC 27377).</title>
        <authorList>
            <person name="Clum A."/>
            <person name="Tindall B.J."/>
            <person name="Sikorski J."/>
            <person name="Ivanova N."/>
            <person name="Mavrommatis K."/>
            <person name="Lucas S."/>
            <person name="Glavina del Rio T."/>
            <person name="Nolan M."/>
            <person name="Chen F."/>
            <person name="Tice H."/>
            <person name="Pitluck S."/>
            <person name="Cheng J.F."/>
            <person name="Chertkov O."/>
            <person name="Brettin T."/>
            <person name="Han C."/>
            <person name="Detter J.C."/>
            <person name="Kuske C."/>
            <person name="Bruce D."/>
            <person name="Goodwin L."/>
            <person name="Ovchinikova G."/>
            <person name="Pati A."/>
            <person name="Mikhailova N."/>
            <person name="Chen A."/>
            <person name="Palaniappan K."/>
            <person name="Land M."/>
            <person name="Hauser L."/>
            <person name="Chang Y.J."/>
            <person name="Jeffries C.D."/>
            <person name="Chain P."/>
            <person name="Rohde M."/>
            <person name="Goker M."/>
            <person name="Bristow J."/>
            <person name="Eisen J.A."/>
            <person name="Markowitz V."/>
            <person name="Hugenholtz P."/>
            <person name="Kyrpides N.C."/>
            <person name="Klenk H.P."/>
            <person name="Lapidus A."/>
        </authorList>
    </citation>
    <scope>NUCLEOTIDE SEQUENCE [LARGE SCALE GENOMIC DNA]</scope>
    <source>
        <strain evidence="4">ATCC 27377 / DSM 6068 / ICPB 4128</strain>
    </source>
</reference>
<keyword evidence="4" id="KW-1185">Reference proteome</keyword>
<feature type="transmembrane region" description="Helical" evidence="2">
    <location>
        <begin position="113"/>
        <end position="133"/>
    </location>
</feature>
<dbReference type="AlphaFoldDB" id="D2R3F8"/>
<evidence type="ECO:0000313" key="3">
    <source>
        <dbReference type="EMBL" id="ADB15189.1"/>
    </source>
</evidence>
<dbReference type="EMBL" id="CP001848">
    <property type="protein sequence ID" value="ADB15189.1"/>
    <property type="molecule type" value="Genomic_DNA"/>
</dbReference>
<dbReference type="STRING" id="530564.Psta_0501"/>
<name>D2R3F8_PIRSD</name>
<dbReference type="KEGG" id="psl:Psta_0501"/>
<keyword evidence="2" id="KW-1133">Transmembrane helix</keyword>
<protein>
    <submittedName>
        <fullName evidence="3">Uncharacterized protein</fullName>
    </submittedName>
</protein>
<feature type="compositionally biased region" description="Basic and acidic residues" evidence="1">
    <location>
        <begin position="7"/>
        <end position="19"/>
    </location>
</feature>
<keyword evidence="2" id="KW-0472">Membrane</keyword>
<evidence type="ECO:0000256" key="1">
    <source>
        <dbReference type="SAM" id="MobiDB-lite"/>
    </source>
</evidence>
<gene>
    <name evidence="3" type="ordered locus">Psta_0501</name>
</gene>
<dbReference type="Proteomes" id="UP000001887">
    <property type="component" value="Chromosome"/>
</dbReference>